<sequence>MMVESLSEEALREPVIMEWDELEWGGVSPGRARVLHVSPDRRTITILRLDGRNWPERMPYAFVWSMVDTKAWRHEEGKPIVFSHISTLSDRQKDLREENWRIVGHLLENCIPAIFDKKKRVNLAAAAAAANRCTRRHVMNLLQRAFENGMSKDSVRSPLDRNGKYERVVTSDSKKRGRPVEIGNQLGLNVDEEIKQYFSNSLRLYWARNRKIDLRAAYDFCLRLYFMDLTGDLLEGGEYKFKDRFAESGVPTYGQFHYWAPKVVDLEALRRRKMTPRVYDQKNKPILGTSNSITWGPGGRFQIDATVLDTYIRSRRSRKQLIGRPTLYVVIDTFSRLIVGIYIGLEPPSWIGAMMALANCVEDKAEFCRGFGIDIAPEDWPTGMIPAVLLGDRGEIERAVAEHMITLMKIKVETAAAYRGDWKGIVESCFRTLPAIFKPYVDGYIETDFRQRGVRDYRADAVLDLDDLTAIIIELVLYHNNDHVMTKYDRHPRLSEDEVPSIPRELWNWGVSHLSGTARQADPEAFRFGLMPQTAITFTQSGVVWEGRHYDHPALHRKFADARRKGKVTYGRASYDKRRTDAILVHVRGSEKGYVVARRVDRVSAVFGDSTAWEEYGALQIDKAVNKKASQAEAVARANAQGRTEAINGRAARRSKAASGGSVLGQVKNIHLNRKEELALDRKQESQVFIASTAGSHERLEESGDGGAGAAGEKARVLPFPLPVSKAAVPDFAARNAVVLEDEDD</sequence>
<proteinExistence type="predicted"/>
<accession>A0ABT9E9I6</accession>
<gene>
    <name evidence="3" type="ORF">Q7A36_31310</name>
</gene>
<feature type="domain" description="Integrase catalytic" evidence="2">
    <location>
        <begin position="293"/>
        <end position="500"/>
    </location>
</feature>
<dbReference type="Gene3D" id="3.30.420.10">
    <property type="entry name" value="Ribonuclease H-like superfamily/Ribonuclease H"/>
    <property type="match status" value="1"/>
</dbReference>
<dbReference type="RefSeq" id="WP_305107723.1">
    <property type="nucleotide sequence ID" value="NZ_JAUTWS010000061.1"/>
</dbReference>
<dbReference type="PROSITE" id="PS50994">
    <property type="entry name" value="INTEGRASE"/>
    <property type="match status" value="1"/>
</dbReference>
<organism evidence="3 4">
    <name type="scientific">Paracraurococcus lichenis</name>
    <dbReference type="NCBI Taxonomy" id="3064888"/>
    <lineage>
        <taxon>Bacteria</taxon>
        <taxon>Pseudomonadati</taxon>
        <taxon>Pseudomonadota</taxon>
        <taxon>Alphaproteobacteria</taxon>
        <taxon>Acetobacterales</taxon>
        <taxon>Roseomonadaceae</taxon>
        <taxon>Paracraurococcus</taxon>
    </lineage>
</organism>
<name>A0ABT9E9I6_9PROT</name>
<dbReference type="InterPro" id="IPR001584">
    <property type="entry name" value="Integrase_cat-core"/>
</dbReference>
<evidence type="ECO:0000313" key="4">
    <source>
        <dbReference type="Proteomes" id="UP001243009"/>
    </source>
</evidence>
<feature type="region of interest" description="Disordered" evidence="1">
    <location>
        <begin position="693"/>
        <end position="712"/>
    </location>
</feature>
<dbReference type="Proteomes" id="UP001243009">
    <property type="component" value="Unassembled WGS sequence"/>
</dbReference>
<dbReference type="InterPro" id="IPR036397">
    <property type="entry name" value="RNaseH_sf"/>
</dbReference>
<reference evidence="3 4" key="1">
    <citation type="submission" date="2023-08" db="EMBL/GenBank/DDBJ databases">
        <title>The draft genome sequence of Paracraurococcus sp. LOR1-02.</title>
        <authorList>
            <person name="Kingkaew E."/>
            <person name="Tanasupawat S."/>
        </authorList>
    </citation>
    <scope>NUCLEOTIDE SEQUENCE [LARGE SCALE GENOMIC DNA]</scope>
    <source>
        <strain evidence="3 4">LOR1-02</strain>
    </source>
</reference>
<keyword evidence="4" id="KW-1185">Reference proteome</keyword>
<evidence type="ECO:0000259" key="2">
    <source>
        <dbReference type="PROSITE" id="PS50994"/>
    </source>
</evidence>
<dbReference type="EMBL" id="JAUTWS010000061">
    <property type="protein sequence ID" value="MDO9712862.1"/>
    <property type="molecule type" value="Genomic_DNA"/>
</dbReference>
<evidence type="ECO:0000313" key="3">
    <source>
        <dbReference type="EMBL" id="MDO9712862.1"/>
    </source>
</evidence>
<dbReference type="SUPFAM" id="SSF53098">
    <property type="entry name" value="Ribonuclease H-like"/>
    <property type="match status" value="1"/>
</dbReference>
<protein>
    <recommendedName>
        <fullName evidence="2">Integrase catalytic domain-containing protein</fullName>
    </recommendedName>
</protein>
<dbReference type="InterPro" id="IPR012337">
    <property type="entry name" value="RNaseH-like_sf"/>
</dbReference>
<comment type="caution">
    <text evidence="3">The sequence shown here is derived from an EMBL/GenBank/DDBJ whole genome shotgun (WGS) entry which is preliminary data.</text>
</comment>
<evidence type="ECO:0000256" key="1">
    <source>
        <dbReference type="SAM" id="MobiDB-lite"/>
    </source>
</evidence>